<keyword evidence="5 14" id="KW-0863">Zinc-finger</keyword>
<dbReference type="PANTHER" id="PTHR15065:SF5">
    <property type="entry name" value="INSULINOMA-ASSOCIATED PROTEIN 1"/>
    <property type="match status" value="1"/>
</dbReference>
<dbReference type="KEGG" id="alim:106524234"/>
<dbReference type="Gene3D" id="3.30.160.60">
    <property type="entry name" value="Classic Zinc Finger"/>
    <property type="match status" value="1"/>
</dbReference>
<keyword evidence="3" id="KW-0479">Metal-binding</keyword>
<comment type="similarity">
    <text evidence="13">Belongs to the INSM1 family.</text>
</comment>
<keyword evidence="11" id="KW-0804">Transcription</keyword>
<keyword evidence="8" id="KW-0524">Neurogenesis</keyword>
<dbReference type="GeneID" id="106524234"/>
<evidence type="ECO:0000256" key="4">
    <source>
        <dbReference type="ARBA" id="ARBA00022737"/>
    </source>
</evidence>
<keyword evidence="6" id="KW-0221">Differentiation</keyword>
<feature type="compositionally biased region" description="Low complexity" evidence="15">
    <location>
        <begin position="248"/>
        <end position="267"/>
    </location>
</feature>
<dbReference type="GO" id="GO:0001227">
    <property type="term" value="F:DNA-binding transcription repressor activity, RNA polymerase II-specific"/>
    <property type="evidence" value="ECO:0007669"/>
    <property type="project" value="TreeGrafter"/>
</dbReference>
<keyword evidence="12" id="KW-0539">Nucleus</keyword>
<dbReference type="PANTHER" id="PTHR15065">
    <property type="entry name" value="INSULINOMA-ASSOCIATED 1"/>
    <property type="match status" value="1"/>
</dbReference>
<evidence type="ECO:0000256" key="7">
    <source>
        <dbReference type="ARBA" id="ARBA00022833"/>
    </source>
</evidence>
<evidence type="ECO:0000256" key="8">
    <source>
        <dbReference type="ARBA" id="ARBA00022902"/>
    </source>
</evidence>
<dbReference type="SMART" id="SM00355">
    <property type="entry name" value="ZnF_C2H2"/>
    <property type="match status" value="3"/>
</dbReference>
<dbReference type="Proteomes" id="UP000192220">
    <property type="component" value="Unplaced"/>
</dbReference>
<dbReference type="InterPro" id="IPR013087">
    <property type="entry name" value="Znf_C2H2_type"/>
</dbReference>
<name>A0A2I4C0D1_AUSLI</name>
<evidence type="ECO:0000256" key="2">
    <source>
        <dbReference type="ARBA" id="ARBA00022473"/>
    </source>
</evidence>
<dbReference type="CTD" id="402941"/>
<dbReference type="GO" id="GO:0030182">
    <property type="term" value="P:neuron differentiation"/>
    <property type="evidence" value="ECO:0007669"/>
    <property type="project" value="TreeGrafter"/>
</dbReference>
<evidence type="ECO:0000256" key="1">
    <source>
        <dbReference type="ARBA" id="ARBA00004123"/>
    </source>
</evidence>
<dbReference type="InParanoid" id="A0A2I4C0D1"/>
<keyword evidence="4" id="KW-0677">Repeat</keyword>
<proteinExistence type="inferred from homology"/>
<dbReference type="GO" id="GO:0008270">
    <property type="term" value="F:zinc ion binding"/>
    <property type="evidence" value="ECO:0007669"/>
    <property type="project" value="UniProtKB-KW"/>
</dbReference>
<evidence type="ECO:0000256" key="10">
    <source>
        <dbReference type="ARBA" id="ARBA00023125"/>
    </source>
</evidence>
<dbReference type="OrthoDB" id="8953942at2759"/>
<feature type="compositionally biased region" description="Basic residues" evidence="15">
    <location>
        <begin position="124"/>
        <end position="134"/>
    </location>
</feature>
<evidence type="ECO:0000256" key="14">
    <source>
        <dbReference type="PROSITE-ProRule" id="PRU00042"/>
    </source>
</evidence>
<feature type="compositionally biased region" description="Polar residues" evidence="15">
    <location>
        <begin position="69"/>
        <end position="82"/>
    </location>
</feature>
<organism evidence="17 18">
    <name type="scientific">Austrofundulus limnaeus</name>
    <name type="common">Annual killifish</name>
    <dbReference type="NCBI Taxonomy" id="52670"/>
    <lineage>
        <taxon>Eukaryota</taxon>
        <taxon>Metazoa</taxon>
        <taxon>Chordata</taxon>
        <taxon>Craniata</taxon>
        <taxon>Vertebrata</taxon>
        <taxon>Euteleostomi</taxon>
        <taxon>Actinopterygii</taxon>
        <taxon>Neopterygii</taxon>
        <taxon>Teleostei</taxon>
        <taxon>Neoteleostei</taxon>
        <taxon>Acanthomorphata</taxon>
        <taxon>Ovalentaria</taxon>
        <taxon>Atherinomorphae</taxon>
        <taxon>Cyprinodontiformes</taxon>
        <taxon>Rivulidae</taxon>
        <taxon>Austrofundulus</taxon>
    </lineage>
</organism>
<accession>A0A2I4C0D1</accession>
<evidence type="ECO:0000256" key="13">
    <source>
        <dbReference type="ARBA" id="ARBA00038003"/>
    </source>
</evidence>
<protein>
    <submittedName>
        <fullName evidence="18">Insulinoma-associated protein 1a</fullName>
    </submittedName>
</protein>
<keyword evidence="7" id="KW-0862">Zinc</keyword>
<feature type="region of interest" description="Disordered" evidence="15">
    <location>
        <begin position="216"/>
        <end position="269"/>
    </location>
</feature>
<dbReference type="GO" id="GO:0010564">
    <property type="term" value="P:regulation of cell cycle process"/>
    <property type="evidence" value="ECO:0007669"/>
    <property type="project" value="TreeGrafter"/>
</dbReference>
<feature type="domain" description="C2H2-type" evidence="16">
    <location>
        <begin position="301"/>
        <end position="329"/>
    </location>
</feature>
<feature type="compositionally biased region" description="Basic residues" evidence="15">
    <location>
        <begin position="1"/>
        <end position="14"/>
    </location>
</feature>
<dbReference type="GO" id="GO:0017053">
    <property type="term" value="C:transcription repressor complex"/>
    <property type="evidence" value="ECO:0007669"/>
    <property type="project" value="TreeGrafter"/>
</dbReference>
<evidence type="ECO:0000259" key="16">
    <source>
        <dbReference type="PROSITE" id="PS50157"/>
    </source>
</evidence>
<comment type="subcellular location">
    <subcellularLocation>
        <location evidence="1">Nucleus</location>
    </subcellularLocation>
</comment>
<evidence type="ECO:0000313" key="18">
    <source>
        <dbReference type="RefSeq" id="XP_013873414.1"/>
    </source>
</evidence>
<evidence type="ECO:0000256" key="5">
    <source>
        <dbReference type="ARBA" id="ARBA00022771"/>
    </source>
</evidence>
<evidence type="ECO:0000256" key="6">
    <source>
        <dbReference type="ARBA" id="ARBA00022782"/>
    </source>
</evidence>
<dbReference type="RefSeq" id="XP_013873414.1">
    <property type="nucleotide sequence ID" value="XM_014017960.1"/>
</dbReference>
<evidence type="ECO:0000256" key="9">
    <source>
        <dbReference type="ARBA" id="ARBA00023015"/>
    </source>
</evidence>
<dbReference type="SUPFAM" id="SSF57667">
    <property type="entry name" value="beta-beta-alpha zinc fingers"/>
    <property type="match status" value="1"/>
</dbReference>
<feature type="region of interest" description="Disordered" evidence="15">
    <location>
        <begin position="1"/>
        <end position="135"/>
    </location>
</feature>
<evidence type="ECO:0000256" key="15">
    <source>
        <dbReference type="SAM" id="MobiDB-lite"/>
    </source>
</evidence>
<feature type="domain" description="C2H2-type" evidence="16">
    <location>
        <begin position="198"/>
        <end position="225"/>
    </location>
</feature>
<dbReference type="Pfam" id="PF00096">
    <property type="entry name" value="zf-C2H2"/>
    <property type="match status" value="1"/>
</dbReference>
<dbReference type="InterPro" id="IPR042972">
    <property type="entry name" value="INSM1/2"/>
</dbReference>
<evidence type="ECO:0000313" key="17">
    <source>
        <dbReference type="Proteomes" id="UP000192220"/>
    </source>
</evidence>
<feature type="compositionally biased region" description="Low complexity" evidence="15">
    <location>
        <begin position="99"/>
        <end position="113"/>
    </location>
</feature>
<dbReference type="PROSITE" id="PS00028">
    <property type="entry name" value="ZINC_FINGER_C2H2_1"/>
    <property type="match status" value="2"/>
</dbReference>
<evidence type="ECO:0000256" key="3">
    <source>
        <dbReference type="ARBA" id="ARBA00022723"/>
    </source>
</evidence>
<evidence type="ECO:0000256" key="11">
    <source>
        <dbReference type="ARBA" id="ARBA00023163"/>
    </source>
</evidence>
<dbReference type="PROSITE" id="PS50157">
    <property type="entry name" value="ZINC_FINGER_C2H2_2"/>
    <property type="match status" value="2"/>
</dbReference>
<evidence type="ECO:0000256" key="12">
    <source>
        <dbReference type="ARBA" id="ARBA00023242"/>
    </source>
</evidence>
<dbReference type="GO" id="GO:0000978">
    <property type="term" value="F:RNA polymerase II cis-regulatory region sequence-specific DNA binding"/>
    <property type="evidence" value="ECO:0007669"/>
    <property type="project" value="TreeGrafter"/>
</dbReference>
<feature type="compositionally biased region" description="Basic and acidic residues" evidence="15">
    <location>
        <begin position="226"/>
        <end position="247"/>
    </location>
</feature>
<dbReference type="GO" id="GO:0005634">
    <property type="term" value="C:nucleus"/>
    <property type="evidence" value="ECO:0007669"/>
    <property type="project" value="UniProtKB-SubCell"/>
</dbReference>
<keyword evidence="9" id="KW-0805">Transcription regulation</keyword>
<dbReference type="InterPro" id="IPR036236">
    <property type="entry name" value="Znf_C2H2_sf"/>
</dbReference>
<reference evidence="18" key="1">
    <citation type="submission" date="2025-08" db="UniProtKB">
        <authorList>
            <consortium name="RefSeq"/>
        </authorList>
    </citation>
    <scope>IDENTIFICATION</scope>
    <source>
        <strain evidence="18">Quisiro</strain>
        <tissue evidence="18">Liver</tissue>
    </source>
</reference>
<dbReference type="STRING" id="52670.A0A2I4C0D1"/>
<dbReference type="AlphaFoldDB" id="A0A2I4C0D1"/>
<dbReference type="FunFam" id="3.30.160.60:FF:001329">
    <property type="entry name" value="INSM transcriptional repressor 1"/>
    <property type="match status" value="1"/>
</dbReference>
<keyword evidence="17" id="KW-1185">Reference proteome</keyword>
<gene>
    <name evidence="18" type="primary">insm1a</name>
</gene>
<keyword evidence="10" id="KW-0238">DNA-binding</keyword>
<sequence length="341" mass="38250">MPRGFLVKRNKRSSPVRYRVRSDDDEENSACAPNPPCRAAAPEPDGTPIRFGNPERVYQAPCSPIRPLSRNQTRDLVSTESAESIPLPAPDHLFAPVNLKLSSRTTGTTGSKRPSGDPEFRSRPTSRRTKTSRRLHFEDDVTTSPVLGLKIKAAPVDGEPEPDRSPRAGFVCQLCRESYPDPFSLAQHRCSRIVRVQYRCPDCDKVFSCPANLASHRRWHRPRPQNQDRDKGSRSGKTEPEEPKDCQDLNSSSPGPSESGSDDGLSSFRQRGKSFKRKTYLRKRVTSQHGPPLNLSASRCHLCPVCGESFTCTGSQERHFRLLHASPEFTCKQSPAHFYHF</sequence>
<keyword evidence="2" id="KW-0217">Developmental protein</keyword>